<evidence type="ECO:0000256" key="4">
    <source>
        <dbReference type="RuleBase" id="RU003704"/>
    </source>
</evidence>
<dbReference type="Pfam" id="PF00294">
    <property type="entry name" value="PfkB"/>
    <property type="match status" value="1"/>
</dbReference>
<feature type="domain" description="Carbohydrate kinase PfkB" evidence="5">
    <location>
        <begin position="8"/>
        <end position="292"/>
    </location>
</feature>
<dbReference type="InterPro" id="IPR002139">
    <property type="entry name" value="Ribo/fructo_kinase"/>
</dbReference>
<evidence type="ECO:0000256" key="3">
    <source>
        <dbReference type="ARBA" id="ARBA00022777"/>
    </source>
</evidence>
<dbReference type="InterPro" id="IPR002173">
    <property type="entry name" value="Carboh/pur_kinase_PfkB_CS"/>
</dbReference>
<reference evidence="6 7" key="1">
    <citation type="journal article" date="2013" name="Appl. Environ. Microbiol.">
        <title>Variation of the Virus-Related Elements within Syntenic Genomes of the Hyperthermophilic Archaeon Aeropyrum.</title>
        <authorList>
            <person name="Daifuku T."/>
            <person name="Yoshida T."/>
            <person name="Kitamura T."/>
            <person name="Kawaichi S."/>
            <person name="Inoue T."/>
            <person name="Nomura K."/>
            <person name="Yoshida Y."/>
            <person name="Kuno S."/>
            <person name="Sako Y."/>
        </authorList>
    </citation>
    <scope>NUCLEOTIDE SEQUENCE [LARGE SCALE GENOMIC DNA]</scope>
    <source>
        <strain evidence="6 7">SY1</strain>
    </source>
</reference>
<proteinExistence type="inferred from homology"/>
<dbReference type="InterPro" id="IPR011611">
    <property type="entry name" value="PfkB_dom"/>
</dbReference>
<gene>
    <name evidence="6" type="ORF">ACAM_0007</name>
</gene>
<dbReference type="SUPFAM" id="SSF53613">
    <property type="entry name" value="Ribokinase-like"/>
    <property type="match status" value="1"/>
</dbReference>
<comment type="similarity">
    <text evidence="1 4">Belongs to the carbohydrate kinase PfkB family.</text>
</comment>
<name>U3TAN1_9CREN</name>
<dbReference type="PANTHER" id="PTHR10584:SF166">
    <property type="entry name" value="RIBOKINASE"/>
    <property type="match status" value="1"/>
</dbReference>
<evidence type="ECO:0000313" key="6">
    <source>
        <dbReference type="EMBL" id="BAN89476.1"/>
    </source>
</evidence>
<evidence type="ECO:0000259" key="5">
    <source>
        <dbReference type="Pfam" id="PF00294"/>
    </source>
</evidence>
<dbReference type="CDD" id="cd01942">
    <property type="entry name" value="ribokinase_group_A"/>
    <property type="match status" value="1"/>
</dbReference>
<dbReference type="InterPro" id="IPR029056">
    <property type="entry name" value="Ribokinase-like"/>
</dbReference>
<dbReference type="PRINTS" id="PR00990">
    <property type="entry name" value="RIBOKINASE"/>
</dbReference>
<protein>
    <submittedName>
        <fullName evidence="6">ATP-dependent 6-phosphofructokinase</fullName>
        <ecNumber evidence="6">2.7.1.11</ecNumber>
    </submittedName>
</protein>
<dbReference type="eggNOG" id="arCOG00014">
    <property type="taxonomic scope" value="Archaea"/>
</dbReference>
<dbReference type="PROSITE" id="PS00584">
    <property type="entry name" value="PFKB_KINASES_2"/>
    <property type="match status" value="1"/>
</dbReference>
<dbReference type="GO" id="GO:0003872">
    <property type="term" value="F:6-phosphofructokinase activity"/>
    <property type="evidence" value="ECO:0007669"/>
    <property type="project" value="UniProtKB-EC"/>
</dbReference>
<evidence type="ECO:0000256" key="1">
    <source>
        <dbReference type="ARBA" id="ARBA00010688"/>
    </source>
</evidence>
<dbReference type="EC" id="2.7.1.11" evidence="6"/>
<evidence type="ECO:0000256" key="2">
    <source>
        <dbReference type="ARBA" id="ARBA00022679"/>
    </source>
</evidence>
<accession>U3TAN1</accession>
<keyword evidence="3 4" id="KW-0418">Kinase</keyword>
<dbReference type="Proteomes" id="UP000016887">
    <property type="component" value="Chromosome"/>
</dbReference>
<evidence type="ECO:0000313" key="7">
    <source>
        <dbReference type="Proteomes" id="UP000016887"/>
    </source>
</evidence>
<keyword evidence="7" id="KW-1185">Reference proteome</keyword>
<dbReference type="PROSITE" id="PS00583">
    <property type="entry name" value="PFKB_KINASES_1"/>
    <property type="match status" value="1"/>
</dbReference>
<dbReference type="AlphaFoldDB" id="U3TAN1"/>
<dbReference type="Gene3D" id="3.40.1190.20">
    <property type="match status" value="1"/>
</dbReference>
<dbReference type="EMBL" id="AP012489">
    <property type="protein sequence ID" value="BAN89476.1"/>
    <property type="molecule type" value="Genomic_DNA"/>
</dbReference>
<sequence>MPEDQLQAVSVGHVLVDLRVQVDRLPGVDEEAVIRDETRGVGGSAANVAVVLRRLGIQSGVIGKIGLDDFGRIAVDNLMREGVVISGLRVSLQDRTGFSIVVRDREGSITIYSYKGAAETLEPAELDENIIGKSRHVHVASLRPDTTLRTLEIAKKHSTTVSWDPGRVLSRMGAERLATIISSVDIVFVNREEARNLTGSHDYRQAARQLIKLGPKIVVVKLGASGSYILSQDGEAYIPALKPEKVVDTTGAGDSYAAGFIAGLLRGYTIEKASLYATIVASIKVSRLGSNAAPTHEEVVERAREIGLEL</sequence>
<organism evidence="6 7">
    <name type="scientific">Aeropyrum camini SY1 = JCM 12091</name>
    <dbReference type="NCBI Taxonomy" id="1198449"/>
    <lineage>
        <taxon>Archaea</taxon>
        <taxon>Thermoproteota</taxon>
        <taxon>Thermoprotei</taxon>
        <taxon>Desulfurococcales</taxon>
        <taxon>Desulfurococcaceae</taxon>
        <taxon>Aeropyrum</taxon>
    </lineage>
</organism>
<dbReference type="RefSeq" id="WP_022540757.1">
    <property type="nucleotide sequence ID" value="NC_022521.1"/>
</dbReference>
<dbReference type="PANTHER" id="PTHR10584">
    <property type="entry name" value="SUGAR KINASE"/>
    <property type="match status" value="1"/>
</dbReference>
<keyword evidence="2 4" id="KW-0808">Transferase</keyword>
<dbReference type="GeneID" id="17110962"/>
<dbReference type="STRING" id="1198449.ACAM_0007"/>
<dbReference type="KEGG" id="acj:ACAM_0007"/>